<dbReference type="OrthoDB" id="5638018at2"/>
<dbReference type="PROSITE" id="PS51186">
    <property type="entry name" value="GNAT"/>
    <property type="match status" value="1"/>
</dbReference>
<keyword evidence="2" id="KW-0808">Transferase</keyword>
<dbReference type="SUPFAM" id="SSF55729">
    <property type="entry name" value="Acyl-CoA N-acyltransferases (Nat)"/>
    <property type="match status" value="1"/>
</dbReference>
<protein>
    <submittedName>
        <fullName evidence="2">N-acetyltransferase</fullName>
    </submittedName>
</protein>
<comment type="caution">
    <text evidence="2">The sequence shown here is derived from an EMBL/GenBank/DDBJ whole genome shotgun (WGS) entry which is preliminary data.</text>
</comment>
<keyword evidence="3" id="KW-1185">Reference proteome</keyword>
<organism evidence="2 3">
    <name type="scientific">Nonomuraea longispora</name>
    <dbReference type="NCBI Taxonomy" id="1848320"/>
    <lineage>
        <taxon>Bacteria</taxon>
        <taxon>Bacillati</taxon>
        <taxon>Actinomycetota</taxon>
        <taxon>Actinomycetes</taxon>
        <taxon>Streptosporangiales</taxon>
        <taxon>Streptosporangiaceae</taxon>
        <taxon>Nonomuraea</taxon>
    </lineage>
</organism>
<sequence>MKADGFRALSVRAGSAADVEHLVTLDPVAGSDGGERRAAIQRWCRDGAVLVADTPTGLVGYCVVEYTFFEQGFVTMLMVAEPARGHGVGERLLRAAAASCRTGKLFTSTNLSNHPMQRLLERIGWRSVGMVHGLDDGDPEVFYLCRSAGTAGEA</sequence>
<dbReference type="InterPro" id="IPR000182">
    <property type="entry name" value="GNAT_dom"/>
</dbReference>
<dbReference type="Gene3D" id="3.40.630.30">
    <property type="match status" value="1"/>
</dbReference>
<dbReference type="EMBL" id="SMJZ01000292">
    <property type="protein sequence ID" value="TDB96381.1"/>
    <property type="molecule type" value="Genomic_DNA"/>
</dbReference>
<dbReference type="InterPro" id="IPR016181">
    <property type="entry name" value="Acyl_CoA_acyltransferase"/>
</dbReference>
<dbReference type="CDD" id="cd04301">
    <property type="entry name" value="NAT_SF"/>
    <property type="match status" value="1"/>
</dbReference>
<dbReference type="AlphaFoldDB" id="A0A4R4MSL2"/>
<name>A0A4R4MSL2_9ACTN</name>
<evidence type="ECO:0000313" key="2">
    <source>
        <dbReference type="EMBL" id="TDB96381.1"/>
    </source>
</evidence>
<feature type="domain" description="N-acetyltransferase" evidence="1">
    <location>
        <begin position="9"/>
        <end position="149"/>
    </location>
</feature>
<dbReference type="RefSeq" id="WP_132341295.1">
    <property type="nucleotide sequence ID" value="NZ_SMJZ01000292.1"/>
</dbReference>
<dbReference type="GO" id="GO:0016747">
    <property type="term" value="F:acyltransferase activity, transferring groups other than amino-acyl groups"/>
    <property type="evidence" value="ECO:0007669"/>
    <property type="project" value="InterPro"/>
</dbReference>
<gene>
    <name evidence="2" type="ORF">E1267_41050</name>
</gene>
<dbReference type="Pfam" id="PF00583">
    <property type="entry name" value="Acetyltransf_1"/>
    <property type="match status" value="1"/>
</dbReference>
<accession>A0A4R4MSL2</accession>
<evidence type="ECO:0000259" key="1">
    <source>
        <dbReference type="PROSITE" id="PS51186"/>
    </source>
</evidence>
<dbReference type="Proteomes" id="UP000295157">
    <property type="component" value="Unassembled WGS sequence"/>
</dbReference>
<proteinExistence type="predicted"/>
<reference evidence="2 3" key="1">
    <citation type="submission" date="2019-02" db="EMBL/GenBank/DDBJ databases">
        <title>Draft genome sequences of novel Actinobacteria.</title>
        <authorList>
            <person name="Sahin N."/>
            <person name="Ay H."/>
            <person name="Saygin H."/>
        </authorList>
    </citation>
    <scope>NUCLEOTIDE SEQUENCE [LARGE SCALE GENOMIC DNA]</scope>
    <source>
        <strain evidence="2 3">KC201</strain>
    </source>
</reference>
<evidence type="ECO:0000313" key="3">
    <source>
        <dbReference type="Proteomes" id="UP000295157"/>
    </source>
</evidence>